<feature type="compositionally biased region" description="Basic residues" evidence="1">
    <location>
        <begin position="15"/>
        <end position="41"/>
    </location>
</feature>
<sequence length="180" mass="20812">MMAAKGQVVSQGKVGKGRGKPCKKKKKKKKRKKEERKKLNRKGQGAKEKNWEKKKKRNRKRKPFHPNFRDKKGGKNLHLNSKSYLMCRGMKMFFTAFFQCDLMHPANGVRPKHQDLHSGFPLGIDVSDSGKTLSFRCAQGGLCCRVYNAHEVWKTCLNMNREEEVPSNRSWAGLGYEIWD</sequence>
<evidence type="ECO:0000313" key="3">
    <source>
        <dbReference type="Proteomes" id="UP000233556"/>
    </source>
</evidence>
<proteinExistence type="predicted"/>
<dbReference type="EMBL" id="KZ506250">
    <property type="protein sequence ID" value="PKU40548.1"/>
    <property type="molecule type" value="Genomic_DNA"/>
</dbReference>
<protein>
    <submittedName>
        <fullName evidence="2">Uncharacterized protein</fullName>
    </submittedName>
</protein>
<feature type="compositionally biased region" description="Low complexity" evidence="1">
    <location>
        <begin position="1"/>
        <end position="13"/>
    </location>
</feature>
<reference evidence="3" key="2">
    <citation type="submission" date="2017-12" db="EMBL/GenBank/DDBJ databases">
        <title>Genome sequence of the Bar-tailed Godwit (Limosa lapponica baueri).</title>
        <authorList>
            <person name="Lima N.C.B."/>
            <person name="Parody-Merino A.M."/>
            <person name="Battley P.F."/>
            <person name="Fidler A.E."/>
            <person name="Prosdocimi F."/>
        </authorList>
    </citation>
    <scope>NUCLEOTIDE SEQUENCE [LARGE SCALE GENOMIC DNA]</scope>
</reference>
<evidence type="ECO:0000313" key="2">
    <source>
        <dbReference type="EMBL" id="PKU40548.1"/>
    </source>
</evidence>
<feature type="region of interest" description="Disordered" evidence="1">
    <location>
        <begin position="1"/>
        <end position="75"/>
    </location>
</feature>
<feature type="compositionally biased region" description="Basic residues" evidence="1">
    <location>
        <begin position="52"/>
        <end position="64"/>
    </location>
</feature>
<organism evidence="2 3">
    <name type="scientific">Limosa lapponica baueri</name>
    <dbReference type="NCBI Taxonomy" id="1758121"/>
    <lineage>
        <taxon>Eukaryota</taxon>
        <taxon>Metazoa</taxon>
        <taxon>Chordata</taxon>
        <taxon>Craniata</taxon>
        <taxon>Vertebrata</taxon>
        <taxon>Euteleostomi</taxon>
        <taxon>Archelosauria</taxon>
        <taxon>Archosauria</taxon>
        <taxon>Dinosauria</taxon>
        <taxon>Saurischia</taxon>
        <taxon>Theropoda</taxon>
        <taxon>Coelurosauria</taxon>
        <taxon>Aves</taxon>
        <taxon>Neognathae</taxon>
        <taxon>Neoaves</taxon>
        <taxon>Charadriiformes</taxon>
        <taxon>Scolopacidae</taxon>
        <taxon>Limosa</taxon>
    </lineage>
</organism>
<dbReference type="Proteomes" id="UP000233556">
    <property type="component" value="Unassembled WGS sequence"/>
</dbReference>
<name>A0A2I0U388_LIMLA</name>
<gene>
    <name evidence="2" type="ORF">llap_9151</name>
</gene>
<reference evidence="3" key="1">
    <citation type="submission" date="2017-11" db="EMBL/GenBank/DDBJ databases">
        <authorList>
            <person name="Lima N.C."/>
            <person name="Parody-Merino A.M."/>
            <person name="Battley P.F."/>
            <person name="Fidler A.E."/>
            <person name="Prosdocimi F."/>
        </authorList>
    </citation>
    <scope>NUCLEOTIDE SEQUENCE [LARGE SCALE GENOMIC DNA]</scope>
</reference>
<accession>A0A2I0U388</accession>
<dbReference type="AlphaFoldDB" id="A0A2I0U388"/>
<keyword evidence="3" id="KW-1185">Reference proteome</keyword>
<evidence type="ECO:0000256" key="1">
    <source>
        <dbReference type="SAM" id="MobiDB-lite"/>
    </source>
</evidence>